<dbReference type="AlphaFoldDB" id="A0A4R4DGQ2"/>
<evidence type="ECO:0000259" key="1">
    <source>
        <dbReference type="PROSITE" id="PS50164"/>
    </source>
</evidence>
<dbReference type="RefSeq" id="WP_132291724.1">
    <property type="nucleotide sequence ID" value="NZ_SKBM01000016.1"/>
</dbReference>
<gene>
    <name evidence="2" type="ORF">EXY23_16595</name>
</gene>
<proteinExistence type="predicted"/>
<keyword evidence="3" id="KW-1185">Reference proteome</keyword>
<evidence type="ECO:0000313" key="2">
    <source>
        <dbReference type="EMBL" id="TCZ58560.1"/>
    </source>
</evidence>
<organism evidence="2 3">
    <name type="scientific">Roseicella aquatilis</name>
    <dbReference type="NCBI Taxonomy" id="2527868"/>
    <lineage>
        <taxon>Bacteria</taxon>
        <taxon>Pseudomonadati</taxon>
        <taxon>Pseudomonadota</taxon>
        <taxon>Alphaproteobacteria</taxon>
        <taxon>Acetobacterales</taxon>
        <taxon>Roseomonadaceae</taxon>
        <taxon>Roseicella</taxon>
    </lineage>
</organism>
<dbReference type="OrthoDB" id="89044at2"/>
<protein>
    <submittedName>
        <fullName evidence="2">GIY-YIG nuclease family protein</fullName>
    </submittedName>
</protein>
<evidence type="ECO:0000313" key="3">
    <source>
        <dbReference type="Proteomes" id="UP000295023"/>
    </source>
</evidence>
<dbReference type="Proteomes" id="UP000295023">
    <property type="component" value="Unassembled WGS sequence"/>
</dbReference>
<reference evidence="2 3" key="1">
    <citation type="submission" date="2019-03" db="EMBL/GenBank/DDBJ databases">
        <title>Paracraurococcus aquatilis NE82 genome sequence.</title>
        <authorList>
            <person name="Zhao Y."/>
            <person name="Du Z."/>
        </authorList>
    </citation>
    <scope>NUCLEOTIDE SEQUENCE [LARGE SCALE GENOMIC DNA]</scope>
    <source>
        <strain evidence="2 3">NE82</strain>
    </source>
</reference>
<dbReference type="PROSITE" id="PS50164">
    <property type="entry name" value="GIY_YIG"/>
    <property type="match status" value="1"/>
</dbReference>
<sequence length="276" mass="30648">MPLGFNLLLRTAGLDPGDVRLLRHRERAKPGHTPYEWWRDDLPLFQRYQARQSIANRPHLDAAHWAAFVVTTEAETLFAGLYRIGGREEITADAPGTDRDAVDPAGTCDAYAATLTDDLADLIGRVIIDWGPGLRAWIQRADRQDKPILEIRRSFQEPGFPGYQHVILPLSRVTALPRTWGAALRASRGVYLLTCPRTREQYVGAATGEGGFLGRWLDYAATGHGGNVALRSREASDYQVSILEVAGDAATTEDILGMEARWKAKLQSRDMGLNRN</sequence>
<accession>A0A4R4DGQ2</accession>
<dbReference type="InterPro" id="IPR035901">
    <property type="entry name" value="GIY-YIG_endonuc_sf"/>
</dbReference>
<comment type="caution">
    <text evidence="2">The sequence shown here is derived from an EMBL/GenBank/DDBJ whole genome shotgun (WGS) entry which is preliminary data.</text>
</comment>
<dbReference type="EMBL" id="SKBM01000016">
    <property type="protein sequence ID" value="TCZ58560.1"/>
    <property type="molecule type" value="Genomic_DNA"/>
</dbReference>
<dbReference type="SUPFAM" id="SSF82771">
    <property type="entry name" value="GIY-YIG endonuclease"/>
    <property type="match status" value="1"/>
</dbReference>
<name>A0A4R4DGQ2_9PROT</name>
<feature type="domain" description="GIY-YIG" evidence="1">
    <location>
        <begin position="186"/>
        <end position="275"/>
    </location>
</feature>
<dbReference type="InterPro" id="IPR000305">
    <property type="entry name" value="GIY-YIG_endonuc"/>
</dbReference>
<dbReference type="CDD" id="cd10446">
    <property type="entry name" value="GIY-YIG_unchar_1"/>
    <property type="match status" value="1"/>
</dbReference>